<dbReference type="NCBIfam" id="NF005152">
    <property type="entry name" value="PRK06633.1"/>
    <property type="match status" value="1"/>
</dbReference>
<evidence type="ECO:0000256" key="6">
    <source>
        <dbReference type="PIRSR" id="PIRSR000429-1"/>
    </source>
</evidence>
<comment type="similarity">
    <text evidence="1 7">Belongs to the thiolase-like superfamily. Thiolase family.</text>
</comment>
<dbReference type="PANTHER" id="PTHR18919">
    <property type="entry name" value="ACETYL-COA C-ACYLTRANSFERASE"/>
    <property type="match status" value="1"/>
</dbReference>
<evidence type="ECO:0000256" key="4">
    <source>
        <dbReference type="ARBA" id="ARBA00023315"/>
    </source>
</evidence>
<dbReference type="EMBL" id="LN794217">
    <property type="protein sequence ID" value="CEO17015.1"/>
    <property type="molecule type" value="Genomic_DNA"/>
</dbReference>
<dbReference type="Gene3D" id="3.40.47.10">
    <property type="match status" value="2"/>
</dbReference>
<reference evidence="10 11" key="1">
    <citation type="submission" date="2015-01" db="EMBL/GenBank/DDBJ databases">
        <title>Draft genome sequence of Rickettsia monacensis strain IrR/Munich.</title>
        <authorList>
            <person name="Felsheim R.F."/>
            <person name="Johnson S.L."/>
            <person name="Kurtti T.J."/>
            <person name="Munderloh U.G."/>
        </authorList>
    </citation>
    <scope>NUCLEOTIDE SEQUENCE [LARGE SCALE GENOMIC DNA]</scope>
    <source>
        <strain evidence="10 11">IrR/Munich</strain>
    </source>
</reference>
<proteinExistence type="inferred from homology"/>
<keyword evidence="4 7" id="KW-0012">Acyltransferase</keyword>
<keyword evidence="11" id="KW-1185">Reference proteome</keyword>
<evidence type="ECO:0000256" key="2">
    <source>
        <dbReference type="ARBA" id="ARBA00022679"/>
    </source>
</evidence>
<dbReference type="PIRSF" id="PIRSF000429">
    <property type="entry name" value="Ac-CoA_Ac_transf"/>
    <property type="match status" value="1"/>
</dbReference>
<dbReference type="GO" id="GO:0044281">
    <property type="term" value="P:small molecule metabolic process"/>
    <property type="evidence" value="ECO:0007669"/>
    <property type="project" value="UniProtKB-ARBA"/>
</dbReference>
<dbReference type="Proteomes" id="UP000018149">
    <property type="component" value="Chromosome I"/>
</dbReference>
<dbReference type="KEGG" id="rmc:RMONA_03085"/>
<dbReference type="NCBIfam" id="TIGR01930">
    <property type="entry name" value="AcCoA-C-Actrans"/>
    <property type="match status" value="1"/>
</dbReference>
<dbReference type="PROSITE" id="PS00737">
    <property type="entry name" value="THIOLASE_2"/>
    <property type="match status" value="1"/>
</dbReference>
<dbReference type="InterPro" id="IPR020615">
    <property type="entry name" value="Thiolase_acyl_enz_int_AS"/>
</dbReference>
<evidence type="ECO:0000256" key="7">
    <source>
        <dbReference type="RuleBase" id="RU003557"/>
    </source>
</evidence>
<keyword evidence="3" id="KW-0583">PHB biosynthesis</keyword>
<keyword evidence="2 7" id="KW-0808">Transferase</keyword>
<sequence length="392" mass="41426">MTKPVYITYAKRTAFGSFMGSLSTTAAPMLAAHLIKDIMQNSKIDPALVGEVILGQVITGGSGQNPARQTLIHAGIPKEVPGYTINKVCGSGLKSVALASNSIMTGDNEIVIAGGQENMSLGMHGSYIRAGAKFGDIKMVDLMQYDGLTDVFSGVFMGITAENISKQFNISRQEQDEFALSSHKKVAKAQLVGIFKDEILPIEVTIKKTTSLFDHDETVRPDTSLEILSKLRPAFDKNGVVTAGNASSISDGAACLMVVSEEALKKHNLTPLARIVSYASAGVDPSIMGTAPVPASKKALSKAGWSVNDLEVIEVNEAFAAQSIYVNREMKWDMDKVNVNGGAIAIGHPIGASGGRVLITLIHSLRRAKAKKGLVTLCIGGGMGMAMCVEAV</sequence>
<dbReference type="SUPFAM" id="SSF53901">
    <property type="entry name" value="Thiolase-like"/>
    <property type="match status" value="2"/>
</dbReference>
<dbReference type="AlphaFoldDB" id="A0A0B7J231"/>
<evidence type="ECO:0000259" key="9">
    <source>
        <dbReference type="Pfam" id="PF02803"/>
    </source>
</evidence>
<evidence type="ECO:0000256" key="1">
    <source>
        <dbReference type="ARBA" id="ARBA00010982"/>
    </source>
</evidence>
<gene>
    <name evidence="10" type="primary">phbA</name>
    <name evidence="10" type="ORF">RMONA_03085</name>
</gene>
<dbReference type="InterPro" id="IPR020613">
    <property type="entry name" value="Thiolase_CS"/>
</dbReference>
<dbReference type="InterPro" id="IPR016039">
    <property type="entry name" value="Thiolase-like"/>
</dbReference>
<dbReference type="GO" id="GO:0003985">
    <property type="term" value="F:acetyl-CoA C-acetyltransferase activity"/>
    <property type="evidence" value="ECO:0007669"/>
    <property type="project" value="UniProtKB-EC"/>
</dbReference>
<dbReference type="Pfam" id="PF02803">
    <property type="entry name" value="Thiolase_C"/>
    <property type="match status" value="1"/>
</dbReference>
<feature type="active site" description="Acyl-thioester intermediate" evidence="6">
    <location>
        <position position="89"/>
    </location>
</feature>
<dbReference type="Pfam" id="PF00108">
    <property type="entry name" value="Thiolase_N"/>
    <property type="match status" value="1"/>
</dbReference>
<feature type="domain" description="Thiolase C-terminal" evidence="9">
    <location>
        <begin position="269"/>
        <end position="390"/>
    </location>
</feature>
<dbReference type="FunFam" id="3.40.47.10:FF:000010">
    <property type="entry name" value="Acetyl-CoA acetyltransferase (Thiolase)"/>
    <property type="match status" value="1"/>
</dbReference>
<dbReference type="PANTHER" id="PTHR18919:SF107">
    <property type="entry name" value="ACETYL-COA ACETYLTRANSFERASE, CYTOSOLIC"/>
    <property type="match status" value="1"/>
</dbReference>
<evidence type="ECO:0000256" key="3">
    <source>
        <dbReference type="ARBA" id="ARBA00022752"/>
    </source>
</evidence>
<feature type="active site" description="Proton acceptor" evidence="6">
    <location>
        <position position="348"/>
    </location>
</feature>
<reference evidence="11" key="2">
    <citation type="submission" date="2015-01" db="EMBL/GenBank/DDBJ databases">
        <authorList>
            <person name="Felsheim R."/>
        </authorList>
    </citation>
    <scope>NUCLEOTIDE SEQUENCE [LARGE SCALE GENOMIC DNA]</scope>
    <source>
        <strain evidence="11">IrR/Munich</strain>
    </source>
</reference>
<organism evidence="10 11">
    <name type="scientific">Rickettsia monacensis</name>
    <dbReference type="NCBI Taxonomy" id="109232"/>
    <lineage>
        <taxon>Bacteria</taxon>
        <taxon>Pseudomonadati</taxon>
        <taxon>Pseudomonadota</taxon>
        <taxon>Alphaproteobacteria</taxon>
        <taxon>Rickettsiales</taxon>
        <taxon>Rickettsiaceae</taxon>
        <taxon>Rickettsieae</taxon>
        <taxon>Rickettsia</taxon>
        <taxon>spotted fever group</taxon>
    </lineage>
</organism>
<dbReference type="InterPro" id="IPR020616">
    <property type="entry name" value="Thiolase_N"/>
</dbReference>
<protein>
    <submittedName>
        <fullName evidence="10">Acetyl-CoA acetyltransferase</fullName>
        <ecNumber evidence="10">2.3.1.9</ecNumber>
    </submittedName>
</protein>
<dbReference type="EC" id="2.3.1.9" evidence="10"/>
<accession>A0A0B7J231</accession>
<evidence type="ECO:0000259" key="8">
    <source>
        <dbReference type="Pfam" id="PF00108"/>
    </source>
</evidence>
<feature type="domain" description="Thiolase N-terminal" evidence="8">
    <location>
        <begin position="5"/>
        <end position="262"/>
    </location>
</feature>
<dbReference type="InterPro" id="IPR020610">
    <property type="entry name" value="Thiolase_AS"/>
</dbReference>
<evidence type="ECO:0000256" key="5">
    <source>
        <dbReference type="ARBA" id="ARBA00037924"/>
    </source>
</evidence>
<dbReference type="HOGENOM" id="CLU_031026_0_0_5"/>
<dbReference type="InterPro" id="IPR020617">
    <property type="entry name" value="Thiolase_C"/>
</dbReference>
<dbReference type="PROSITE" id="PS00099">
    <property type="entry name" value="THIOLASE_3"/>
    <property type="match status" value="1"/>
</dbReference>
<dbReference type="InterPro" id="IPR002155">
    <property type="entry name" value="Thiolase"/>
</dbReference>
<dbReference type="GO" id="GO:0042619">
    <property type="term" value="P:poly-hydroxybutyrate biosynthetic process"/>
    <property type="evidence" value="ECO:0007669"/>
    <property type="project" value="UniProtKB-KW"/>
</dbReference>
<name>A0A0B7J231_9RICK</name>
<dbReference type="STRING" id="109232.RMONA_03085"/>
<comment type="pathway">
    <text evidence="5">Metabolic intermediate biosynthesis; (R)-mevalonate biosynthesis; (R)-mevalonate from acetyl-CoA: step 1/3.</text>
</comment>
<feature type="active site" description="Proton acceptor" evidence="6">
    <location>
        <position position="378"/>
    </location>
</feature>
<dbReference type="CDD" id="cd00751">
    <property type="entry name" value="thiolase"/>
    <property type="match status" value="1"/>
</dbReference>
<dbReference type="PROSITE" id="PS00098">
    <property type="entry name" value="THIOLASE_1"/>
    <property type="match status" value="1"/>
</dbReference>
<evidence type="ECO:0000313" key="11">
    <source>
        <dbReference type="Proteomes" id="UP000018149"/>
    </source>
</evidence>
<evidence type="ECO:0000313" key="10">
    <source>
        <dbReference type="EMBL" id="CEO17015.1"/>
    </source>
</evidence>
<dbReference type="RefSeq" id="WP_023507520.1">
    <property type="nucleotide sequence ID" value="NZ_LN794217.1"/>
</dbReference>